<evidence type="ECO:0000256" key="7">
    <source>
        <dbReference type="SAM" id="MobiDB-lite"/>
    </source>
</evidence>
<sequence>MSLPLKARKLGGKSLSPLLPYLLPTLSLSLSPSAHVGLCIHLKNASPQSTMKSQVMAAASLFLAASFLLTPTTSLMSPSVGYCKSILRPFIQNTSKRRHASPFHRPTNLHFAPHNFIHTDKLPWTPIHEASRSIPPPCSSKILPYHPKNNLSLKSSSSSHNTENFRDATRGGQGYITPRGGSDGLDDHGNRGGGGRRGQPLQRKEPHPFPKLSPGHQHDINAPPLKNKPDSSQNDRIQQMKRNQLARGSRLNILAGSIRRKPLMTDTTAGNKLNVVELSVGEEVCNALDSGDKDHCLENFRDGRESAQFMKVIGQNKGVGNEVVVKSIGDSAVTSSEFEQMDDLSTEEETKQEISSRGTGSYVKQDRFEKLRGPLSEGFRNGARMTTYKQPEFGQVAKTVNGSNDDDSDDDEYEVLDEDFDSSFDDLDLDNLNRDDELFDGGGVFRRDNDDEMEVGPEKLNVNGAPSGGSKPPSKLLSIDPTSIEILPLEEVKEDVVLSEEDELRKSLIDNLRDPTSGSFVKMFRGSASYIANHRSTLAVYHIPGELLAWEGFAGLMDDIALTWLLGMKIVLVAGCRHQIDIRLEDEDDSEHHIGGKVMMSSIRVTDEDTLRVVKEEAGFVRFEIERRMAKSLRMHGGLVKGSENLVGNVVSGNFYSAQPFGVLDGIDYCSTGFPRKIEIERIRQVHESNDIVLLTSLGVSPSGEIFNVNSEFLAATAAGALGASKIIYFNVHGTSFQNKRTGKPVQNLRVSDAKNLLEHYKMRIHPKGFALVNLDEDSPHQAVLRTPGSMETLIKVGYSMVALEKGVKRAHILAPENGALVQELYTRDGCGTLISRDIYEGIRRADVNDVSGIYDLIEPLVQSGTLVERPKPQLEKEVLSYYVYTRDGLVVATGQLKRFEGGYAEIGCLVVSKDYRRGGRGDAMLGYLERMALQCGATKVFVLSTQTMEWFVERGFKEVPVASQDFVHPDTMRSSSFLFVLFSVSAASASSTDSLHTSPAFVPKQTWSRIPRGGDDSNSASTTTPDMSSLLSGLNGLPGMPDLSQPPSPEQMQQSMAQFQALLSSPQFQSILNDPQKLDEQVEVMRQAILNSLKEMEKGDNPMMTMMMEQVKSQVASSFPGGWDGVKALIEDEAKFKEMVGGFVDVMKGMGEEDWSQIMSQMGGAGLGGGMPGMGLSEMDTANTLAALDELSED</sequence>
<dbReference type="SUPFAM" id="SSF55729">
    <property type="entry name" value="Acyl-CoA N-acyltransferases (Nat)"/>
    <property type="match status" value="1"/>
</dbReference>
<dbReference type="GO" id="GO:0140085">
    <property type="term" value="F:L-amino-acid N-acetyltransferase activity"/>
    <property type="evidence" value="ECO:0007669"/>
    <property type="project" value="UniProtKB-ARBA"/>
</dbReference>
<dbReference type="PANTHER" id="PTHR30602:SF12">
    <property type="entry name" value="AMINO-ACID ACETYLTRANSFERASE NAGS1, CHLOROPLASTIC-RELATED"/>
    <property type="match status" value="1"/>
</dbReference>
<evidence type="ECO:0000259" key="8">
    <source>
        <dbReference type="PROSITE" id="PS51186"/>
    </source>
</evidence>
<reference evidence="9 10" key="1">
    <citation type="submission" date="2024-10" db="EMBL/GenBank/DDBJ databases">
        <title>Updated reference genomes for cyclostephanoid diatoms.</title>
        <authorList>
            <person name="Roberts W.R."/>
            <person name="Alverson A.J."/>
        </authorList>
    </citation>
    <scope>NUCLEOTIDE SEQUENCE [LARGE SCALE GENOMIC DNA]</scope>
    <source>
        <strain evidence="9 10">AJA010-31</strain>
    </source>
</reference>
<feature type="region of interest" description="Disordered" evidence="7">
    <location>
        <begin position="1006"/>
        <end position="1054"/>
    </location>
</feature>
<dbReference type="Gene3D" id="3.40.630.30">
    <property type="match status" value="1"/>
</dbReference>
<dbReference type="AlphaFoldDB" id="A0ABD3MMI2"/>
<dbReference type="Pfam" id="PF00583">
    <property type="entry name" value="Acetyltransf_1"/>
    <property type="match status" value="1"/>
</dbReference>
<protein>
    <recommendedName>
        <fullName evidence="3">amino-acid N-acetyltransferase</fullName>
        <ecNumber evidence="3">2.3.1.1</ecNumber>
    </recommendedName>
</protein>
<evidence type="ECO:0000256" key="5">
    <source>
        <dbReference type="ARBA" id="ARBA00023315"/>
    </source>
</evidence>
<dbReference type="CDD" id="cd04301">
    <property type="entry name" value="NAT_SF"/>
    <property type="match status" value="1"/>
</dbReference>
<keyword evidence="10" id="KW-1185">Reference proteome</keyword>
<dbReference type="Gene3D" id="3.40.1160.10">
    <property type="entry name" value="Acetylglutamate kinase-like"/>
    <property type="match status" value="1"/>
</dbReference>
<evidence type="ECO:0000256" key="3">
    <source>
        <dbReference type="ARBA" id="ARBA00012697"/>
    </source>
</evidence>
<organism evidence="9 10">
    <name type="scientific">Cyclotella atomus</name>
    <dbReference type="NCBI Taxonomy" id="382360"/>
    <lineage>
        <taxon>Eukaryota</taxon>
        <taxon>Sar</taxon>
        <taxon>Stramenopiles</taxon>
        <taxon>Ochrophyta</taxon>
        <taxon>Bacillariophyta</taxon>
        <taxon>Coscinodiscophyceae</taxon>
        <taxon>Thalassiosirophycidae</taxon>
        <taxon>Stephanodiscales</taxon>
        <taxon>Stephanodiscaceae</taxon>
        <taxon>Cyclotella</taxon>
    </lineage>
</organism>
<feature type="region of interest" description="Disordered" evidence="7">
    <location>
        <begin position="338"/>
        <end position="360"/>
    </location>
</feature>
<dbReference type="InterPro" id="IPR016181">
    <property type="entry name" value="Acyl_CoA_acyltransferase"/>
</dbReference>
<evidence type="ECO:0000256" key="1">
    <source>
        <dbReference type="ARBA" id="ARBA00004925"/>
    </source>
</evidence>
<comment type="pathway">
    <text evidence="1">Amino-acid biosynthesis; L-arginine biosynthesis; N(2)-acetyl-L-ornithine from L-glutamate: step 1/4.</text>
</comment>
<feature type="compositionally biased region" description="Polar residues" evidence="7">
    <location>
        <begin position="1017"/>
        <end position="1028"/>
    </location>
</feature>
<dbReference type="Proteomes" id="UP001530400">
    <property type="component" value="Unassembled WGS sequence"/>
</dbReference>
<keyword evidence="4" id="KW-0808">Transferase</keyword>
<dbReference type="Pfam" id="PF00696">
    <property type="entry name" value="AA_kinase"/>
    <property type="match status" value="1"/>
</dbReference>
<dbReference type="SUPFAM" id="SSF53633">
    <property type="entry name" value="Carbamate kinase-like"/>
    <property type="match status" value="1"/>
</dbReference>
<dbReference type="PROSITE" id="PS51186">
    <property type="entry name" value="GNAT"/>
    <property type="match status" value="1"/>
</dbReference>
<feature type="region of interest" description="Disordered" evidence="7">
    <location>
        <begin position="149"/>
        <end position="236"/>
    </location>
</feature>
<feature type="compositionally biased region" description="Low complexity" evidence="7">
    <location>
        <begin position="149"/>
        <end position="159"/>
    </location>
</feature>
<name>A0ABD3MMI2_9STRA</name>
<evidence type="ECO:0000313" key="9">
    <source>
        <dbReference type="EMBL" id="KAL3765250.1"/>
    </source>
</evidence>
<dbReference type="EC" id="2.3.1.1" evidence="3"/>
<evidence type="ECO:0000313" key="10">
    <source>
        <dbReference type="Proteomes" id="UP001530400"/>
    </source>
</evidence>
<gene>
    <name evidence="9" type="ORF">ACHAWO_001191</name>
</gene>
<dbReference type="InterPro" id="IPR000182">
    <property type="entry name" value="GNAT_dom"/>
</dbReference>
<comment type="caution">
    <text evidence="9">The sequence shown here is derived from an EMBL/GenBank/DDBJ whole genome shotgun (WGS) entry which is preliminary data.</text>
</comment>
<dbReference type="EMBL" id="JALLPJ020001405">
    <property type="protein sequence ID" value="KAL3765250.1"/>
    <property type="molecule type" value="Genomic_DNA"/>
</dbReference>
<dbReference type="InterPro" id="IPR001048">
    <property type="entry name" value="Asp/Glu/Uridylate_kinase"/>
</dbReference>
<comment type="similarity">
    <text evidence="2">Belongs to the acetyltransferase family. ArgA subfamily.</text>
</comment>
<feature type="domain" description="N-acetyltransferase" evidence="8">
    <location>
        <begin position="841"/>
        <end position="974"/>
    </location>
</feature>
<keyword evidence="5" id="KW-0012">Acyltransferase</keyword>
<evidence type="ECO:0000256" key="6">
    <source>
        <dbReference type="ARBA" id="ARBA00048372"/>
    </source>
</evidence>
<dbReference type="InterPro" id="IPR010167">
    <property type="entry name" value="NH2A_AcTrfase"/>
</dbReference>
<dbReference type="InterPro" id="IPR036393">
    <property type="entry name" value="AceGlu_kinase-like_sf"/>
</dbReference>
<feature type="compositionally biased region" description="Low complexity" evidence="7">
    <location>
        <begin position="1029"/>
        <end position="1040"/>
    </location>
</feature>
<evidence type="ECO:0000256" key="4">
    <source>
        <dbReference type="ARBA" id="ARBA00022679"/>
    </source>
</evidence>
<dbReference type="NCBIfam" id="TIGR01890">
    <property type="entry name" value="N-Ac-Glu-synth"/>
    <property type="match status" value="1"/>
</dbReference>
<proteinExistence type="inferred from homology"/>
<dbReference type="PANTHER" id="PTHR30602">
    <property type="entry name" value="AMINO-ACID ACETYLTRANSFERASE"/>
    <property type="match status" value="1"/>
</dbReference>
<evidence type="ECO:0000256" key="2">
    <source>
        <dbReference type="ARBA" id="ARBA00009145"/>
    </source>
</evidence>
<accession>A0ABD3MMI2</accession>
<dbReference type="NCBIfam" id="NF003641">
    <property type="entry name" value="PRK05279.1"/>
    <property type="match status" value="1"/>
</dbReference>
<dbReference type="HAMAP" id="MF_01105">
    <property type="entry name" value="N_acetyl_glu_synth"/>
    <property type="match status" value="1"/>
</dbReference>
<comment type="catalytic activity">
    <reaction evidence="6">
        <text>L-glutamate + acetyl-CoA = N-acetyl-L-glutamate + CoA + H(+)</text>
        <dbReference type="Rhea" id="RHEA:24292"/>
        <dbReference type="ChEBI" id="CHEBI:15378"/>
        <dbReference type="ChEBI" id="CHEBI:29985"/>
        <dbReference type="ChEBI" id="CHEBI:44337"/>
        <dbReference type="ChEBI" id="CHEBI:57287"/>
        <dbReference type="ChEBI" id="CHEBI:57288"/>
        <dbReference type="EC" id="2.3.1.1"/>
    </reaction>
</comment>